<keyword evidence="10" id="KW-0746">Sphingolipid metabolism</keyword>
<evidence type="ECO:0000256" key="16">
    <source>
        <dbReference type="ARBA" id="ARBA00040588"/>
    </source>
</evidence>
<dbReference type="Gene3D" id="3.60.60.10">
    <property type="entry name" value="Penicillin V Acylase, Chain A"/>
    <property type="match status" value="1"/>
</dbReference>
<evidence type="ECO:0000256" key="8">
    <source>
        <dbReference type="ARBA" id="ARBA00022729"/>
    </source>
</evidence>
<dbReference type="GO" id="GO:0006665">
    <property type="term" value="P:sphingolipid metabolic process"/>
    <property type="evidence" value="ECO:0007669"/>
    <property type="project" value="UniProtKB-KW"/>
</dbReference>
<evidence type="ECO:0000256" key="11">
    <source>
        <dbReference type="ARBA" id="ARBA00023098"/>
    </source>
</evidence>
<dbReference type="FunFam" id="3.60.60.10:FF:000006">
    <property type="entry name" value="N-acylethanolamine-hydrolyzing acid amidase"/>
    <property type="match status" value="1"/>
</dbReference>
<dbReference type="AlphaFoldDB" id="A0A9D4QQL8"/>
<evidence type="ECO:0000259" key="20">
    <source>
        <dbReference type="Pfam" id="PF02275"/>
    </source>
</evidence>
<dbReference type="PANTHER" id="PTHR28583">
    <property type="entry name" value="ACID AMIDASE"/>
    <property type="match status" value="1"/>
</dbReference>
<dbReference type="EC" id="3.5.1.23" evidence="6"/>
<dbReference type="GO" id="GO:0005576">
    <property type="term" value="C:extracellular region"/>
    <property type="evidence" value="ECO:0007669"/>
    <property type="project" value="UniProtKB-SubCell"/>
</dbReference>
<evidence type="ECO:0000313" key="22">
    <source>
        <dbReference type="EMBL" id="KAH3838740.1"/>
    </source>
</evidence>
<comment type="similarity">
    <text evidence="5 17">Belongs to the acid ceramidase family.</text>
</comment>
<evidence type="ECO:0000256" key="1">
    <source>
        <dbReference type="ARBA" id="ARBA00004371"/>
    </source>
</evidence>
<evidence type="ECO:0000256" key="12">
    <source>
        <dbReference type="ARBA" id="ARBA00023145"/>
    </source>
</evidence>
<comment type="pathway">
    <text evidence="3">Lipid metabolism; sphingolipid metabolism.</text>
</comment>
<feature type="active site" description="Nucleophile" evidence="18">
    <location>
        <position position="133"/>
    </location>
</feature>
<dbReference type="OrthoDB" id="5273684at2759"/>
<keyword evidence="8 19" id="KW-0732">Signal</keyword>
<dbReference type="InterPro" id="IPR016699">
    <property type="entry name" value="Acid_ceramidase-like"/>
</dbReference>
<evidence type="ECO:0000256" key="10">
    <source>
        <dbReference type="ARBA" id="ARBA00022919"/>
    </source>
</evidence>
<dbReference type="GO" id="GO:0016020">
    <property type="term" value="C:membrane"/>
    <property type="evidence" value="ECO:0007669"/>
    <property type="project" value="GOC"/>
</dbReference>
<comment type="caution">
    <text evidence="22">The sequence shown here is derived from an EMBL/GenBank/DDBJ whole genome shotgun (WGS) entry which is preliminary data.</text>
</comment>
<evidence type="ECO:0000259" key="21">
    <source>
        <dbReference type="Pfam" id="PF15508"/>
    </source>
</evidence>
<dbReference type="Pfam" id="PF02275">
    <property type="entry name" value="CBAH"/>
    <property type="match status" value="1"/>
</dbReference>
<evidence type="ECO:0000256" key="18">
    <source>
        <dbReference type="PIRSR" id="PIRSR017632-1"/>
    </source>
</evidence>
<feature type="domain" description="Acid ceramidase N-terminal" evidence="21">
    <location>
        <begin position="37"/>
        <end position="96"/>
    </location>
</feature>
<organism evidence="22 23">
    <name type="scientific">Dreissena polymorpha</name>
    <name type="common">Zebra mussel</name>
    <name type="synonym">Mytilus polymorpha</name>
    <dbReference type="NCBI Taxonomy" id="45954"/>
    <lineage>
        <taxon>Eukaryota</taxon>
        <taxon>Metazoa</taxon>
        <taxon>Spiralia</taxon>
        <taxon>Lophotrochozoa</taxon>
        <taxon>Mollusca</taxon>
        <taxon>Bivalvia</taxon>
        <taxon>Autobranchia</taxon>
        <taxon>Heteroconchia</taxon>
        <taxon>Euheterodonta</taxon>
        <taxon>Imparidentia</taxon>
        <taxon>Neoheterodontei</taxon>
        <taxon>Myida</taxon>
        <taxon>Dreissenoidea</taxon>
        <taxon>Dreissenidae</taxon>
        <taxon>Dreissena</taxon>
    </lineage>
</organism>
<reference evidence="22" key="1">
    <citation type="journal article" date="2019" name="bioRxiv">
        <title>The Genome of the Zebra Mussel, Dreissena polymorpha: A Resource for Invasive Species Research.</title>
        <authorList>
            <person name="McCartney M.A."/>
            <person name="Auch B."/>
            <person name="Kono T."/>
            <person name="Mallez S."/>
            <person name="Zhang Y."/>
            <person name="Obille A."/>
            <person name="Becker A."/>
            <person name="Abrahante J.E."/>
            <person name="Garbe J."/>
            <person name="Badalamenti J.P."/>
            <person name="Herman A."/>
            <person name="Mangelson H."/>
            <person name="Liachko I."/>
            <person name="Sullivan S."/>
            <person name="Sone E.D."/>
            <person name="Koren S."/>
            <person name="Silverstein K.A.T."/>
            <person name="Beckman K.B."/>
            <person name="Gohl D.M."/>
        </authorList>
    </citation>
    <scope>NUCLEOTIDE SEQUENCE</scope>
    <source>
        <strain evidence="22">Duluth1</strain>
        <tissue evidence="22">Whole animal</tissue>
    </source>
</reference>
<evidence type="ECO:0000313" key="23">
    <source>
        <dbReference type="Proteomes" id="UP000828390"/>
    </source>
</evidence>
<dbReference type="Pfam" id="PF15508">
    <property type="entry name" value="NAAA-beta"/>
    <property type="match status" value="1"/>
</dbReference>
<proteinExistence type="inferred from homology"/>
<dbReference type="EMBL" id="JAIWYP010000004">
    <property type="protein sequence ID" value="KAH3838740.1"/>
    <property type="molecule type" value="Genomic_DNA"/>
</dbReference>
<evidence type="ECO:0000256" key="3">
    <source>
        <dbReference type="ARBA" id="ARBA00004760"/>
    </source>
</evidence>
<keyword evidence="14" id="KW-0325">Glycoprotein</keyword>
<keyword evidence="13" id="KW-1015">Disulfide bond</keyword>
<dbReference type="PIRSF" id="PIRSF017632">
    <property type="entry name" value="Acid_ceramidase-like"/>
    <property type="match status" value="1"/>
</dbReference>
<evidence type="ECO:0000256" key="4">
    <source>
        <dbReference type="ARBA" id="ARBA00004991"/>
    </source>
</evidence>
<gene>
    <name evidence="22" type="ORF">DPMN_112154</name>
</gene>
<dbReference type="GO" id="GO:0017064">
    <property type="term" value="F:fatty acid amide hydrolase activity"/>
    <property type="evidence" value="ECO:0007669"/>
    <property type="project" value="InterPro"/>
</dbReference>
<evidence type="ECO:0000256" key="2">
    <source>
        <dbReference type="ARBA" id="ARBA00004613"/>
    </source>
</evidence>
<evidence type="ECO:0000256" key="13">
    <source>
        <dbReference type="ARBA" id="ARBA00023157"/>
    </source>
</evidence>
<feature type="domain" description="Choloylglycine hydrolase/NAAA C-terminal" evidence="20">
    <location>
        <begin position="133"/>
        <end position="371"/>
    </location>
</feature>
<keyword evidence="23" id="KW-1185">Reference proteome</keyword>
<evidence type="ECO:0000256" key="15">
    <source>
        <dbReference type="ARBA" id="ARBA00023228"/>
    </source>
</evidence>
<dbReference type="GO" id="GO:0006631">
    <property type="term" value="P:fatty acid metabolic process"/>
    <property type="evidence" value="ECO:0007669"/>
    <property type="project" value="InterPro"/>
</dbReference>
<dbReference type="InterPro" id="IPR029130">
    <property type="entry name" value="Acid_ceramidase_N"/>
</dbReference>
<evidence type="ECO:0000256" key="17">
    <source>
        <dbReference type="PIRNR" id="PIRNR017632"/>
    </source>
</evidence>
<comment type="subcellular location">
    <subcellularLocation>
        <location evidence="1">Lysosome</location>
    </subcellularLocation>
    <subcellularLocation>
        <location evidence="2">Secreted</location>
    </subcellularLocation>
</comment>
<dbReference type="CDD" id="cd01903">
    <property type="entry name" value="Ntn_AC_NAAA"/>
    <property type="match status" value="1"/>
</dbReference>
<dbReference type="Proteomes" id="UP000828390">
    <property type="component" value="Unassembled WGS sequence"/>
</dbReference>
<evidence type="ECO:0000256" key="9">
    <source>
        <dbReference type="ARBA" id="ARBA00022801"/>
    </source>
</evidence>
<dbReference type="PANTHER" id="PTHR28583:SF1">
    <property type="entry name" value="ACID CERAMIDASE"/>
    <property type="match status" value="1"/>
</dbReference>
<protein>
    <recommendedName>
        <fullName evidence="16">Acid ceramidase</fullName>
        <ecNumber evidence="6">3.5.1.23</ecNumber>
    </recommendedName>
</protein>
<evidence type="ECO:0000256" key="19">
    <source>
        <dbReference type="SAM" id="SignalP"/>
    </source>
</evidence>
<keyword evidence="15" id="KW-0458">Lysosome</keyword>
<keyword evidence="12" id="KW-0865">Zymogen</keyword>
<keyword evidence="11 17" id="KW-0443">Lipid metabolism</keyword>
<comment type="pathway">
    <text evidence="4">Sphingolipid metabolism.</text>
</comment>
<evidence type="ECO:0000256" key="5">
    <source>
        <dbReference type="ARBA" id="ARBA00005730"/>
    </source>
</evidence>
<evidence type="ECO:0000256" key="14">
    <source>
        <dbReference type="ARBA" id="ARBA00023180"/>
    </source>
</evidence>
<dbReference type="GO" id="GO:0005764">
    <property type="term" value="C:lysosome"/>
    <property type="evidence" value="ECO:0007669"/>
    <property type="project" value="UniProtKB-SubCell"/>
</dbReference>
<dbReference type="GO" id="GO:0017040">
    <property type="term" value="F:N-acylsphingosine amidohydrolase activity"/>
    <property type="evidence" value="ECO:0007669"/>
    <property type="project" value="UniProtKB-EC"/>
</dbReference>
<feature type="chain" id="PRO_5039243123" description="Acid ceramidase" evidence="19">
    <location>
        <begin position="17"/>
        <end position="386"/>
    </location>
</feature>
<accession>A0A9D4QQL8</accession>
<name>A0A9D4QQL8_DREPO</name>
<keyword evidence="7" id="KW-0964">Secreted</keyword>
<reference evidence="22" key="2">
    <citation type="submission" date="2020-11" db="EMBL/GenBank/DDBJ databases">
        <authorList>
            <person name="McCartney M.A."/>
            <person name="Auch B."/>
            <person name="Kono T."/>
            <person name="Mallez S."/>
            <person name="Becker A."/>
            <person name="Gohl D.M."/>
            <person name="Silverstein K.A.T."/>
            <person name="Koren S."/>
            <person name="Bechman K.B."/>
            <person name="Herman A."/>
            <person name="Abrahante J.E."/>
            <person name="Garbe J."/>
        </authorList>
    </citation>
    <scope>NUCLEOTIDE SEQUENCE</scope>
    <source>
        <strain evidence="22">Duluth1</strain>
        <tissue evidence="22">Whole animal</tissue>
    </source>
</reference>
<keyword evidence="9 17" id="KW-0378">Hydrolase</keyword>
<evidence type="ECO:0000256" key="6">
    <source>
        <dbReference type="ARBA" id="ARBA00011891"/>
    </source>
</evidence>
<evidence type="ECO:0000256" key="7">
    <source>
        <dbReference type="ARBA" id="ARBA00022525"/>
    </source>
</evidence>
<sequence length="386" mass="43414">MLSLLVFGLTLSLIAGQIPPYNDSCVQGQYPPPKDRRVPNYVINLDLPPEQRWLQLGADKHREIGAILLEMKKFLMEWGSGEIISIVDLLGDNLDQVLPSPYKEELTGMANASGIMIGELFIYNIFYELFTVCTSIVSQDAKGNMYHARNLDFGLFLGWDVKNRTWQLTDILRPAIVTLDWQRGGKTLFKSVNYAGYIGVLTAIKPGMFTFSMDERFNADGGYMGILEYIRDKKGYWMSFLSRETMESAGSYQEARDKLANTQLIAPAYFILGGTKPGEGCVITRNRHVNGTDVWPMTDSTAGGWYVLETNYDHWKAPLFLDDRRGPANKCMKAMGVQNTGFAGLFNVLSSKPVLNKLTTYTALMQVDSGTLETYLQYCPDPCEPW</sequence>
<feature type="signal peptide" evidence="19">
    <location>
        <begin position="1"/>
        <end position="16"/>
    </location>
</feature>
<dbReference type="InterPro" id="IPR029132">
    <property type="entry name" value="CBAH/NAAA_C"/>
</dbReference>